<evidence type="ECO:0000313" key="9">
    <source>
        <dbReference type="EMBL" id="CAF3530347.1"/>
    </source>
</evidence>
<dbReference type="Gene3D" id="2.60.120.380">
    <property type="match status" value="2"/>
</dbReference>
<dbReference type="SMART" id="SM00720">
    <property type="entry name" value="calpain_III"/>
    <property type="match status" value="2"/>
</dbReference>
<feature type="compositionally biased region" description="Basic and acidic residues" evidence="7">
    <location>
        <begin position="536"/>
        <end position="551"/>
    </location>
</feature>
<evidence type="ECO:0000256" key="4">
    <source>
        <dbReference type="ARBA" id="ARBA00022807"/>
    </source>
</evidence>
<protein>
    <recommendedName>
        <fullName evidence="8">Calpain catalytic domain-containing protein</fullName>
    </recommendedName>
</protein>
<dbReference type="Gene3D" id="3.90.70.10">
    <property type="entry name" value="Cysteine proteinases"/>
    <property type="match status" value="1"/>
</dbReference>
<keyword evidence="3 6" id="KW-0378">Hydrolase</keyword>
<dbReference type="InterPro" id="IPR038765">
    <property type="entry name" value="Papain-like_cys_pep_sf"/>
</dbReference>
<dbReference type="Proteomes" id="UP000663865">
    <property type="component" value="Unassembled WGS sequence"/>
</dbReference>
<dbReference type="GO" id="GO:0004198">
    <property type="term" value="F:calcium-dependent cysteine-type endopeptidase activity"/>
    <property type="evidence" value="ECO:0007669"/>
    <property type="project" value="InterPro"/>
</dbReference>
<dbReference type="SUPFAM" id="SSF49758">
    <property type="entry name" value="Calpain large subunit, middle domain (domain III)"/>
    <property type="match status" value="2"/>
</dbReference>
<evidence type="ECO:0000256" key="2">
    <source>
        <dbReference type="ARBA" id="ARBA00022670"/>
    </source>
</evidence>
<name>A0A818J0B2_9BILA</name>
<dbReference type="InterPro" id="IPR022682">
    <property type="entry name" value="Calpain_domain_III"/>
</dbReference>
<evidence type="ECO:0000256" key="6">
    <source>
        <dbReference type="PROSITE-ProRule" id="PRU00239"/>
    </source>
</evidence>
<dbReference type="InterPro" id="IPR022683">
    <property type="entry name" value="Calpain_III"/>
</dbReference>
<evidence type="ECO:0000259" key="8">
    <source>
        <dbReference type="PROSITE" id="PS50203"/>
    </source>
</evidence>
<dbReference type="Pfam" id="PF00648">
    <property type="entry name" value="Peptidase_C2"/>
    <property type="match status" value="1"/>
</dbReference>
<dbReference type="SUPFAM" id="SSF54001">
    <property type="entry name" value="Cysteine proteinases"/>
    <property type="match status" value="1"/>
</dbReference>
<sequence length="621" mass="70208">MSTNVWSLDREPYHGDIVQGGLGNCFLIASLQALASCQPQLLKSIISVSPLACFFYRQGQRIEIPVAIELLKDEIQYCRSTVPDVQWPYIIEQAYSEFYGGRYDNLIGGNTSEALYDLIGKPVEEFDPNDRDLWEKIEKGLAEKKALITCGSVVTNSAAAAAAAAATTTAKLSSGLVVNHAYSILATFVYQQTREKYVLIHNPHGINHVLKENSRARNAFFSLASKSHPLWSTTSGTQLMSWNELKRSCNRIQICHINVESRQFLTGNWSSMTSGGCSNFSTFYRNPFFIIPLSHSKKTVLVLGHTVDQRHERTETNVKLNYEQLGITIVELKSHTIPVHDNYEVICQSKFWNKREVTMTIDFQAKQGKQYAAVLSTYYPNINASFWLQVFSAPQFPTLQLRTWTDLFQQTVQTIHGEWHRENSGGRRNKSVALKFYKNPAYLLTLSNASTVRFILRQLFEKVIPLAQHHPIGIYIISTTNTKDEEPTFIRARSVSRLIHLNSGEEYFIIPACFEPNSFGKFELDVLCDEPFTLDPTERELPTPPPVDDKTPTPLPVENKVSTRTSSPRRIVSPARNSATTARTATTRKSITKRNEAPKKRNPSLATARLTNLVDEYLNIE</sequence>
<dbReference type="Proteomes" id="UP000663838">
    <property type="component" value="Unassembled WGS sequence"/>
</dbReference>
<dbReference type="SMART" id="SM00230">
    <property type="entry name" value="CysPc"/>
    <property type="match status" value="1"/>
</dbReference>
<reference evidence="9" key="1">
    <citation type="submission" date="2021-02" db="EMBL/GenBank/DDBJ databases">
        <authorList>
            <person name="Nowell W R."/>
        </authorList>
    </citation>
    <scope>NUCLEOTIDE SEQUENCE</scope>
</reference>
<dbReference type="EMBL" id="CAJNYV010003047">
    <property type="protein sequence ID" value="CAF3530347.1"/>
    <property type="molecule type" value="Genomic_DNA"/>
</dbReference>
<feature type="active site" evidence="5 6">
    <location>
        <position position="25"/>
    </location>
</feature>
<gene>
    <name evidence="9" type="ORF">KIK155_LOCUS17422</name>
    <name evidence="10" type="ORF">TOA249_LOCUS24985</name>
</gene>
<evidence type="ECO:0000256" key="5">
    <source>
        <dbReference type="PIRSR" id="PIRSR622684-1"/>
    </source>
</evidence>
<evidence type="ECO:0000256" key="3">
    <source>
        <dbReference type="ARBA" id="ARBA00022801"/>
    </source>
</evidence>
<dbReference type="InterPro" id="IPR001300">
    <property type="entry name" value="Peptidase_C2_calpain_cat"/>
</dbReference>
<dbReference type="InterPro" id="IPR036213">
    <property type="entry name" value="Calpain_III_sf"/>
</dbReference>
<dbReference type="PANTHER" id="PTHR10183">
    <property type="entry name" value="CALPAIN"/>
    <property type="match status" value="1"/>
</dbReference>
<evidence type="ECO:0000313" key="11">
    <source>
        <dbReference type="Proteomes" id="UP000663865"/>
    </source>
</evidence>
<organism evidence="9 11">
    <name type="scientific">Rotaria socialis</name>
    <dbReference type="NCBI Taxonomy" id="392032"/>
    <lineage>
        <taxon>Eukaryota</taxon>
        <taxon>Metazoa</taxon>
        <taxon>Spiralia</taxon>
        <taxon>Gnathifera</taxon>
        <taxon>Rotifera</taxon>
        <taxon>Eurotatoria</taxon>
        <taxon>Bdelloidea</taxon>
        <taxon>Philodinida</taxon>
        <taxon>Philodinidae</taxon>
        <taxon>Rotaria</taxon>
    </lineage>
</organism>
<dbReference type="PRINTS" id="PR00704">
    <property type="entry name" value="CALPAIN"/>
</dbReference>
<dbReference type="InterPro" id="IPR022684">
    <property type="entry name" value="Calpain_cysteine_protease"/>
</dbReference>
<dbReference type="PROSITE" id="PS50203">
    <property type="entry name" value="CALPAIN_CAT"/>
    <property type="match status" value="1"/>
</dbReference>
<dbReference type="AlphaFoldDB" id="A0A818J0B2"/>
<dbReference type="EMBL" id="CAJOBS010002634">
    <property type="protein sequence ID" value="CAF4827105.1"/>
    <property type="molecule type" value="Genomic_DNA"/>
</dbReference>
<dbReference type="PANTHER" id="PTHR10183:SF379">
    <property type="entry name" value="CALPAIN-5"/>
    <property type="match status" value="1"/>
</dbReference>
<dbReference type="GO" id="GO:0006508">
    <property type="term" value="P:proteolysis"/>
    <property type="evidence" value="ECO:0007669"/>
    <property type="project" value="UniProtKB-KW"/>
</dbReference>
<proteinExistence type="inferred from homology"/>
<comment type="similarity">
    <text evidence="1">Belongs to the peptidase C2 family.</text>
</comment>
<feature type="region of interest" description="Disordered" evidence="7">
    <location>
        <begin position="535"/>
        <end position="606"/>
    </location>
</feature>
<feature type="domain" description="Calpain catalytic" evidence="8">
    <location>
        <begin position="16"/>
        <end position="258"/>
    </location>
</feature>
<evidence type="ECO:0000313" key="10">
    <source>
        <dbReference type="EMBL" id="CAF4827105.1"/>
    </source>
</evidence>
<comment type="caution">
    <text evidence="9">The sequence shown here is derived from an EMBL/GenBank/DDBJ whole genome shotgun (WGS) entry which is preliminary data.</text>
</comment>
<feature type="compositionally biased region" description="Low complexity" evidence="7">
    <location>
        <begin position="575"/>
        <end position="589"/>
    </location>
</feature>
<evidence type="ECO:0000256" key="7">
    <source>
        <dbReference type="SAM" id="MobiDB-lite"/>
    </source>
</evidence>
<keyword evidence="4 6" id="KW-0788">Thiol protease</keyword>
<dbReference type="Pfam" id="PF01067">
    <property type="entry name" value="Calpain_III"/>
    <property type="match status" value="2"/>
</dbReference>
<evidence type="ECO:0000256" key="1">
    <source>
        <dbReference type="ARBA" id="ARBA00007623"/>
    </source>
</evidence>
<accession>A0A818J0B2</accession>
<keyword evidence="2 6" id="KW-0645">Protease</keyword>
<feature type="active site" evidence="5 6">
    <location>
        <position position="202"/>
    </location>
</feature>
<feature type="active site" evidence="5 6">
    <location>
        <position position="180"/>
    </location>
</feature>